<dbReference type="PANTHER" id="PTHR28062">
    <property type="entry name" value="K+-H+ EXCHANGE-LIKE PROTEIN"/>
    <property type="match status" value="1"/>
</dbReference>
<proteinExistence type="predicted"/>
<dbReference type="RefSeq" id="XP_049261792.1">
    <property type="nucleotide sequence ID" value="XM_049408938.1"/>
</dbReference>
<dbReference type="EMBL" id="JAGSYN010000217">
    <property type="protein sequence ID" value="KAG7661559.1"/>
    <property type="molecule type" value="Genomic_DNA"/>
</dbReference>
<keyword evidence="1" id="KW-1133">Transmembrane helix</keyword>
<feature type="transmembrane region" description="Helical" evidence="1">
    <location>
        <begin position="221"/>
        <end position="241"/>
    </location>
</feature>
<reference evidence="2 3" key="1">
    <citation type="journal article" date="2021" name="DNA Res.">
        <title>Genome analysis of Candida subhashii reveals its hybrid nature and dual mitochondrial genome conformations.</title>
        <authorList>
            <person name="Mixao V."/>
            <person name="Hegedusova E."/>
            <person name="Saus E."/>
            <person name="Pryszcz L.P."/>
            <person name="Cillingova A."/>
            <person name="Nosek J."/>
            <person name="Gabaldon T."/>
        </authorList>
    </citation>
    <scope>NUCLEOTIDE SEQUENCE [LARGE SCALE GENOMIC DNA]</scope>
    <source>
        <strain evidence="2 3">CBS 10753</strain>
    </source>
</reference>
<comment type="caution">
    <text evidence="2">The sequence shown here is derived from an EMBL/GenBank/DDBJ whole genome shotgun (WGS) entry which is preliminary data.</text>
</comment>
<name>A0A8J5Q4P4_9ASCO</name>
<dbReference type="GO" id="GO:1902600">
    <property type="term" value="P:proton transmembrane transport"/>
    <property type="evidence" value="ECO:0007669"/>
    <property type="project" value="TreeGrafter"/>
</dbReference>
<keyword evidence="1" id="KW-0472">Membrane</keyword>
<evidence type="ECO:0000313" key="3">
    <source>
        <dbReference type="Proteomes" id="UP000694255"/>
    </source>
</evidence>
<dbReference type="InterPro" id="IPR018786">
    <property type="entry name" value="Mit_KHE1"/>
</dbReference>
<dbReference type="Pfam" id="PF10173">
    <property type="entry name" value="Mit_KHE1"/>
    <property type="match status" value="1"/>
</dbReference>
<dbReference type="GO" id="GO:0006813">
    <property type="term" value="P:potassium ion transport"/>
    <property type="evidence" value="ECO:0007669"/>
    <property type="project" value="TreeGrafter"/>
</dbReference>
<keyword evidence="3" id="KW-1185">Reference proteome</keyword>
<dbReference type="GeneID" id="73471728"/>
<dbReference type="OrthoDB" id="5562676at2759"/>
<dbReference type="AlphaFoldDB" id="A0A8J5Q4P4"/>
<organism evidence="2 3">
    <name type="scientific">[Candida] subhashii</name>
    <dbReference type="NCBI Taxonomy" id="561895"/>
    <lineage>
        <taxon>Eukaryota</taxon>
        <taxon>Fungi</taxon>
        <taxon>Dikarya</taxon>
        <taxon>Ascomycota</taxon>
        <taxon>Saccharomycotina</taxon>
        <taxon>Pichiomycetes</taxon>
        <taxon>Debaryomycetaceae</taxon>
        <taxon>Spathaspora</taxon>
    </lineage>
</organism>
<accession>A0A8J5Q4P4</accession>
<dbReference type="PANTHER" id="PTHR28062:SF1">
    <property type="entry name" value="TRANSMEMBRANE PROTEIN"/>
    <property type="match status" value="1"/>
</dbReference>
<keyword evidence="1" id="KW-0812">Transmembrane</keyword>
<protein>
    <submittedName>
        <fullName evidence="2">Uncharacterized protein</fullName>
    </submittedName>
</protein>
<gene>
    <name evidence="2" type="ORF">J8A68_004928</name>
</gene>
<dbReference type="Proteomes" id="UP000694255">
    <property type="component" value="Unassembled WGS sequence"/>
</dbReference>
<evidence type="ECO:0000256" key="1">
    <source>
        <dbReference type="SAM" id="Phobius"/>
    </source>
</evidence>
<evidence type="ECO:0000313" key="2">
    <source>
        <dbReference type="EMBL" id="KAG7661559.1"/>
    </source>
</evidence>
<sequence length="386" mass="43394">MRISVSGKTTSLATPLRSNQYVGVGIMMICAKRFQSTQPVINKNSIHVISIPITTSKSYIYCNHRPSMLGKSQTHTVPSIVKMESKLTQLASKGWNKLSHSKKPINVKITKFVKKLLATIPYEENCLRSFPSKQAMIREVNEESIESVNSKINNPAISSNSSSSINTAESSMIQSEIENLKIPTNQLKPIPLFHPSFQKPTTILNQIYSFREETQSRHQKYALLCSIGMVAALPLGLIPLLPNVPAFYLAYRAYCNVKALLGIQHLDYLLETEPKVKQAPVVAKEEAEEISEEGEKEMASDLTVNDTTHLAFKPISQIDEIYVRDNERANLDEFVQREECVIITEGIIESLVNELGLEHLREDLHRALSQETARLNKHIKVEDPVN</sequence>
<dbReference type="GO" id="GO:0005743">
    <property type="term" value="C:mitochondrial inner membrane"/>
    <property type="evidence" value="ECO:0007669"/>
    <property type="project" value="TreeGrafter"/>
</dbReference>